<keyword evidence="1 3" id="KW-0547">Nucleotide-binding</keyword>
<keyword evidence="7" id="KW-1185">Reference proteome</keyword>
<keyword evidence="3" id="KW-0173">Coenzyme A biosynthesis</keyword>
<sequence length="214" mass="23446">MIRSAGFQIARPGTRRLVGLVGPSGAGKSTVSQLFCELGCGAVDCDSLTRSSQVYDKACLLELARAFGEDILVDGGFNRALVAQRAFRTNQGKKILGKITFPRILRQMWKQVEEEERSGKKIILLDAPTLFEAGLDAVCCRIIAVSAPEEIRTSRIMARDGISQEQAALRLSAQQGNAFYTSRADFVVENRGEENLRDAVSKIFEELQGDSDTL</sequence>
<dbReference type="GO" id="GO:0004140">
    <property type="term" value="F:dephospho-CoA kinase activity"/>
    <property type="evidence" value="ECO:0007669"/>
    <property type="project" value="UniProtKB-EC"/>
</dbReference>
<evidence type="ECO:0000256" key="1">
    <source>
        <dbReference type="ARBA" id="ARBA00022741"/>
    </source>
</evidence>
<comment type="similarity">
    <text evidence="3">Belongs to the CoaE family.</text>
</comment>
<dbReference type="NCBIfam" id="TIGR00152">
    <property type="entry name" value="dephospho-CoA kinase"/>
    <property type="match status" value="1"/>
</dbReference>
<organism evidence="6 7">
    <name type="scientific">Neglectibacter timonensis</name>
    <dbReference type="NCBI Taxonomy" id="1776382"/>
    <lineage>
        <taxon>Bacteria</taxon>
        <taxon>Bacillati</taxon>
        <taxon>Bacillota</taxon>
        <taxon>Clostridia</taxon>
        <taxon>Eubacteriales</taxon>
        <taxon>Oscillospiraceae</taxon>
        <taxon>Neglectibacter</taxon>
    </lineage>
</organism>
<dbReference type="Gene3D" id="3.40.50.300">
    <property type="entry name" value="P-loop containing nucleotide triphosphate hydrolases"/>
    <property type="match status" value="1"/>
</dbReference>
<dbReference type="HAMAP" id="MF_00376">
    <property type="entry name" value="Dephospho_CoA_kinase"/>
    <property type="match status" value="1"/>
</dbReference>
<comment type="catalytic activity">
    <reaction evidence="3">
        <text>3'-dephospho-CoA + ATP = ADP + CoA + H(+)</text>
        <dbReference type="Rhea" id="RHEA:18245"/>
        <dbReference type="ChEBI" id="CHEBI:15378"/>
        <dbReference type="ChEBI" id="CHEBI:30616"/>
        <dbReference type="ChEBI" id="CHEBI:57287"/>
        <dbReference type="ChEBI" id="CHEBI:57328"/>
        <dbReference type="ChEBI" id="CHEBI:456216"/>
        <dbReference type="EC" id="2.7.1.24"/>
    </reaction>
</comment>
<evidence type="ECO:0000256" key="4">
    <source>
        <dbReference type="NCBIfam" id="TIGR00152"/>
    </source>
</evidence>
<dbReference type="InterPro" id="IPR003593">
    <property type="entry name" value="AAA+_ATPase"/>
</dbReference>
<evidence type="ECO:0000313" key="7">
    <source>
        <dbReference type="Proteomes" id="UP001524473"/>
    </source>
</evidence>
<dbReference type="InterPro" id="IPR027417">
    <property type="entry name" value="P-loop_NTPase"/>
</dbReference>
<dbReference type="InterPro" id="IPR001977">
    <property type="entry name" value="Depp_CoAkinase"/>
</dbReference>
<comment type="function">
    <text evidence="3">Catalyzes the phosphorylation of the 3'-hydroxyl group of dephosphocoenzyme A to form coenzyme A.</text>
</comment>
<accession>A0ABT1S021</accession>
<evidence type="ECO:0000256" key="3">
    <source>
        <dbReference type="HAMAP-Rule" id="MF_00376"/>
    </source>
</evidence>
<dbReference type="Proteomes" id="UP001524473">
    <property type="component" value="Unassembled WGS sequence"/>
</dbReference>
<evidence type="ECO:0000259" key="5">
    <source>
        <dbReference type="SMART" id="SM00382"/>
    </source>
</evidence>
<dbReference type="PANTHER" id="PTHR10695">
    <property type="entry name" value="DEPHOSPHO-COA KINASE-RELATED"/>
    <property type="match status" value="1"/>
</dbReference>
<keyword evidence="3 6" id="KW-0808">Transferase</keyword>
<dbReference type="SUPFAM" id="SSF52540">
    <property type="entry name" value="P-loop containing nucleoside triphosphate hydrolases"/>
    <property type="match status" value="1"/>
</dbReference>
<keyword evidence="2 3" id="KW-0067">ATP-binding</keyword>
<protein>
    <recommendedName>
        <fullName evidence="3 4">Dephospho-CoA kinase</fullName>
        <ecNumber evidence="3 4">2.7.1.24</ecNumber>
    </recommendedName>
    <alternativeName>
        <fullName evidence="3">Dephosphocoenzyme A kinase</fullName>
    </alternativeName>
</protein>
<feature type="binding site" evidence="3">
    <location>
        <begin position="25"/>
        <end position="30"/>
    </location>
    <ligand>
        <name>ATP</name>
        <dbReference type="ChEBI" id="CHEBI:30616"/>
    </ligand>
</feature>
<evidence type="ECO:0000313" key="6">
    <source>
        <dbReference type="EMBL" id="MCQ4840185.1"/>
    </source>
</evidence>
<gene>
    <name evidence="3 6" type="primary">coaE</name>
    <name evidence="6" type="ORF">NE695_09690</name>
</gene>
<evidence type="ECO:0000256" key="2">
    <source>
        <dbReference type="ARBA" id="ARBA00022840"/>
    </source>
</evidence>
<dbReference type="EMBL" id="JANFZH010000020">
    <property type="protein sequence ID" value="MCQ4840185.1"/>
    <property type="molecule type" value="Genomic_DNA"/>
</dbReference>
<comment type="pathway">
    <text evidence="3">Cofactor biosynthesis; coenzyme A biosynthesis; CoA from (R)-pantothenate: step 5/5.</text>
</comment>
<comment type="subcellular location">
    <subcellularLocation>
        <location evidence="3">Cytoplasm</location>
    </subcellularLocation>
</comment>
<feature type="domain" description="AAA+ ATPase" evidence="5">
    <location>
        <begin position="14"/>
        <end position="173"/>
    </location>
</feature>
<reference evidence="6 7" key="1">
    <citation type="submission" date="2022-06" db="EMBL/GenBank/DDBJ databases">
        <title>Isolation of gut microbiota from human fecal samples.</title>
        <authorList>
            <person name="Pamer E.G."/>
            <person name="Barat B."/>
            <person name="Waligurski E."/>
            <person name="Medina S."/>
            <person name="Paddock L."/>
            <person name="Mostad J."/>
        </authorList>
    </citation>
    <scope>NUCLEOTIDE SEQUENCE [LARGE SCALE GENOMIC DNA]</scope>
    <source>
        <strain evidence="6 7">DFI.9.73</strain>
    </source>
</reference>
<keyword evidence="3 6" id="KW-0418">Kinase</keyword>
<dbReference type="CDD" id="cd02022">
    <property type="entry name" value="DPCK"/>
    <property type="match status" value="1"/>
</dbReference>
<dbReference type="PROSITE" id="PS51219">
    <property type="entry name" value="DPCK"/>
    <property type="match status" value="1"/>
</dbReference>
<name>A0ABT1S021_9FIRM</name>
<proteinExistence type="inferred from homology"/>
<dbReference type="EC" id="2.7.1.24" evidence="3 4"/>
<keyword evidence="3" id="KW-0963">Cytoplasm</keyword>
<dbReference type="Pfam" id="PF01121">
    <property type="entry name" value="CoaE"/>
    <property type="match status" value="1"/>
</dbReference>
<dbReference type="SMART" id="SM00382">
    <property type="entry name" value="AAA"/>
    <property type="match status" value="1"/>
</dbReference>
<comment type="caution">
    <text evidence="6">The sequence shown here is derived from an EMBL/GenBank/DDBJ whole genome shotgun (WGS) entry which is preliminary data.</text>
</comment>
<dbReference type="PANTHER" id="PTHR10695:SF46">
    <property type="entry name" value="BIFUNCTIONAL COENZYME A SYNTHASE-RELATED"/>
    <property type="match status" value="1"/>
</dbReference>